<reference evidence="4 6" key="1">
    <citation type="submission" date="2022-04" db="EMBL/GenBank/DDBJ databases">
        <title>Chromosome-level reference genomes for two strains of Caenorhabditis briggsae: an improved platform for comparative genomics.</title>
        <authorList>
            <person name="Stevens L."/>
            <person name="Andersen E."/>
        </authorList>
    </citation>
    <scope>NUCLEOTIDE SEQUENCE [LARGE SCALE GENOMIC DNA]</scope>
    <source>
        <strain evidence="4">VX34</strain>
        <tissue evidence="4">Whole-organism</tissue>
    </source>
</reference>
<dbReference type="Proteomes" id="UP000829354">
    <property type="component" value="Chromosome II"/>
</dbReference>
<organism evidence="3 5">
    <name type="scientific">Caenorhabditis briggsae</name>
    <dbReference type="NCBI Taxonomy" id="6238"/>
    <lineage>
        <taxon>Eukaryota</taxon>
        <taxon>Metazoa</taxon>
        <taxon>Ecdysozoa</taxon>
        <taxon>Nematoda</taxon>
        <taxon>Chromadorea</taxon>
        <taxon>Rhabditida</taxon>
        <taxon>Rhabditina</taxon>
        <taxon>Rhabditomorpha</taxon>
        <taxon>Rhabditoidea</taxon>
        <taxon>Rhabditidae</taxon>
        <taxon>Peloderinae</taxon>
        <taxon>Caenorhabditis</taxon>
    </lineage>
</organism>
<keyword evidence="6" id="KW-1185">Reference proteome</keyword>
<dbReference type="OMA" id="GAPADNH"/>
<name>A0AAE9DJ81_CAEBR</name>
<accession>A0AAE9DJ81</accession>
<evidence type="ECO:0000313" key="3">
    <source>
        <dbReference type="EMBL" id="ULU05941.1"/>
    </source>
</evidence>
<evidence type="ECO:0000256" key="2">
    <source>
        <dbReference type="SAM" id="SignalP"/>
    </source>
</evidence>
<evidence type="ECO:0000313" key="6">
    <source>
        <dbReference type="Proteomes" id="UP000829354"/>
    </source>
</evidence>
<reference evidence="3 5" key="2">
    <citation type="submission" date="2022-05" db="EMBL/GenBank/DDBJ databases">
        <title>Chromosome-level reference genomes for two strains of Caenorhabditis briggsae: an improved platform for comparative genomics.</title>
        <authorList>
            <person name="Stevens L."/>
            <person name="Andersen E.C."/>
        </authorList>
    </citation>
    <scope>NUCLEOTIDE SEQUENCE [LARGE SCALE GENOMIC DNA]</scope>
    <source>
        <strain evidence="3">QX1410_ONT</strain>
        <tissue evidence="3">Whole-organism</tissue>
    </source>
</reference>
<evidence type="ECO:0000313" key="5">
    <source>
        <dbReference type="Proteomes" id="UP000827892"/>
    </source>
</evidence>
<gene>
    <name evidence="3" type="ORF">L3Y34_018097</name>
    <name evidence="4" type="ORF">L5515_014217</name>
</gene>
<dbReference type="EMBL" id="CP092621">
    <property type="protein sequence ID" value="UMM17877.1"/>
    <property type="molecule type" value="Genomic_DNA"/>
</dbReference>
<dbReference type="Proteomes" id="UP000827892">
    <property type="component" value="Chromosome II"/>
</dbReference>
<dbReference type="EMBL" id="CP090892">
    <property type="protein sequence ID" value="ULU05941.1"/>
    <property type="molecule type" value="Genomic_DNA"/>
</dbReference>
<sequence>MLKVLVLLALVAQVAAIIDATGFGAPADNHKTGFGGPIPESNGLADESQPQLQLADVSPQDEQQQNVAHVKEMFSNVFSSIKAQREQAMAANATQPTD</sequence>
<dbReference type="KEGG" id="cbr:CBG_03014"/>
<feature type="chain" id="PRO_5044706897" evidence="2">
    <location>
        <begin position="17"/>
        <end position="98"/>
    </location>
</feature>
<protein>
    <submittedName>
        <fullName evidence="3">Uncharacterized protein</fullName>
    </submittedName>
</protein>
<feature type="region of interest" description="Disordered" evidence="1">
    <location>
        <begin position="26"/>
        <end position="55"/>
    </location>
</feature>
<feature type="signal peptide" evidence="2">
    <location>
        <begin position="1"/>
        <end position="16"/>
    </location>
</feature>
<evidence type="ECO:0000256" key="1">
    <source>
        <dbReference type="SAM" id="MobiDB-lite"/>
    </source>
</evidence>
<evidence type="ECO:0000313" key="4">
    <source>
        <dbReference type="EMBL" id="UMM17877.1"/>
    </source>
</evidence>
<proteinExistence type="predicted"/>
<dbReference type="AlphaFoldDB" id="A0AAE9DJ81"/>
<keyword evidence="2" id="KW-0732">Signal</keyword>